<dbReference type="EMBL" id="JAWHQM010000035">
    <property type="protein sequence ID" value="KAK5633814.1"/>
    <property type="molecule type" value="Genomic_DNA"/>
</dbReference>
<evidence type="ECO:0000313" key="1">
    <source>
        <dbReference type="EMBL" id="KAK5633814.1"/>
    </source>
</evidence>
<proteinExistence type="predicted"/>
<sequence>MELSCEFGPRAPDLKSMDNIAMAFGNNGKDEGVKGGVDVFAKNAQVGWIVDVETTCRPVPGHAVFMIPRFLIFWDKVAFVDGPGNVGDGTARKNAHAHASSGSVISNCVYITPSRVDGPP</sequence>
<name>A0AAN7V2Q5_9PEZI</name>
<gene>
    <name evidence="1" type="ORF">RRF57_009528</name>
</gene>
<comment type="caution">
    <text evidence="1">The sequence shown here is derived from an EMBL/GenBank/DDBJ whole genome shotgun (WGS) entry which is preliminary data.</text>
</comment>
<accession>A0AAN7V2Q5</accession>
<protein>
    <submittedName>
        <fullName evidence="1">Uncharacterized protein</fullName>
    </submittedName>
</protein>
<reference evidence="1 2" key="1">
    <citation type="submission" date="2023-10" db="EMBL/GenBank/DDBJ databases">
        <title>Draft genome sequence of Xylaria bambusicola isolate GMP-LS, the root and basal stem rot pathogen of sugarcane in Indonesia.</title>
        <authorList>
            <person name="Selvaraj P."/>
            <person name="Muralishankar V."/>
            <person name="Muruganantham S."/>
            <person name="Sp S."/>
            <person name="Haryani S."/>
            <person name="Lau K.J.X."/>
            <person name="Naqvi N.I."/>
        </authorList>
    </citation>
    <scope>NUCLEOTIDE SEQUENCE [LARGE SCALE GENOMIC DNA]</scope>
    <source>
        <strain evidence="1">GMP-LS</strain>
    </source>
</reference>
<evidence type="ECO:0000313" key="2">
    <source>
        <dbReference type="Proteomes" id="UP001305414"/>
    </source>
</evidence>
<organism evidence="1 2">
    <name type="scientific">Xylaria bambusicola</name>
    <dbReference type="NCBI Taxonomy" id="326684"/>
    <lineage>
        <taxon>Eukaryota</taxon>
        <taxon>Fungi</taxon>
        <taxon>Dikarya</taxon>
        <taxon>Ascomycota</taxon>
        <taxon>Pezizomycotina</taxon>
        <taxon>Sordariomycetes</taxon>
        <taxon>Xylariomycetidae</taxon>
        <taxon>Xylariales</taxon>
        <taxon>Xylariaceae</taxon>
        <taxon>Xylaria</taxon>
    </lineage>
</organism>
<keyword evidence="2" id="KW-1185">Reference proteome</keyword>
<dbReference type="Proteomes" id="UP001305414">
    <property type="component" value="Unassembled WGS sequence"/>
</dbReference>
<dbReference type="AlphaFoldDB" id="A0AAN7V2Q5"/>